<comment type="caution">
    <text evidence="2">The sequence shown here is derived from an EMBL/GenBank/DDBJ whole genome shotgun (WGS) entry which is preliminary data.</text>
</comment>
<dbReference type="Gene3D" id="3.40.50.12660">
    <property type="match status" value="1"/>
</dbReference>
<evidence type="ECO:0000256" key="1">
    <source>
        <dbReference type="SAM" id="MobiDB-lite"/>
    </source>
</evidence>
<proteinExistence type="predicted"/>
<organism evidence="2 3">
    <name type="scientific">Tritrichomonas musculus</name>
    <dbReference type="NCBI Taxonomy" id="1915356"/>
    <lineage>
        <taxon>Eukaryota</taxon>
        <taxon>Metamonada</taxon>
        <taxon>Parabasalia</taxon>
        <taxon>Tritrichomonadida</taxon>
        <taxon>Tritrichomonadidae</taxon>
        <taxon>Tritrichomonas</taxon>
    </lineage>
</organism>
<feature type="compositionally biased region" description="Basic residues" evidence="1">
    <location>
        <begin position="98"/>
        <end position="108"/>
    </location>
</feature>
<keyword evidence="3" id="KW-1185">Reference proteome</keyword>
<feature type="region of interest" description="Disordered" evidence="1">
    <location>
        <begin position="84"/>
        <end position="115"/>
    </location>
</feature>
<dbReference type="EMBL" id="JAPFFF010000066">
    <property type="protein sequence ID" value="KAK8836319.1"/>
    <property type="molecule type" value="Genomic_DNA"/>
</dbReference>
<evidence type="ECO:0000313" key="3">
    <source>
        <dbReference type="Proteomes" id="UP001470230"/>
    </source>
</evidence>
<gene>
    <name evidence="2" type="ORF">M9Y10_039654</name>
</gene>
<dbReference type="Proteomes" id="UP001470230">
    <property type="component" value="Unassembled WGS sequence"/>
</dbReference>
<protein>
    <submittedName>
        <fullName evidence="2">Uncharacterized protein</fullName>
    </submittedName>
</protein>
<sequence>MWDIQSMFKESKEVPPNIISISSAKDDQTAKQTKIEKKDQGIFSYYFWELINDNPELSTKEMEAKINPLIGRFTQHLAYATTSDSMPDEPIFIDRERPVRHRRGGRRGPRGERNE</sequence>
<accession>A0ABR2GQX3</accession>
<reference evidence="2 3" key="1">
    <citation type="submission" date="2024-04" db="EMBL/GenBank/DDBJ databases">
        <title>Tritrichomonas musculus Genome.</title>
        <authorList>
            <person name="Alves-Ferreira E."/>
            <person name="Grigg M."/>
            <person name="Lorenzi H."/>
            <person name="Galac M."/>
        </authorList>
    </citation>
    <scope>NUCLEOTIDE SEQUENCE [LARGE SCALE GENOMIC DNA]</scope>
    <source>
        <strain evidence="2 3">EAF2021</strain>
    </source>
</reference>
<evidence type="ECO:0000313" key="2">
    <source>
        <dbReference type="EMBL" id="KAK8836319.1"/>
    </source>
</evidence>
<name>A0ABR2GQX3_9EUKA</name>